<evidence type="ECO:0000256" key="3">
    <source>
        <dbReference type="ARBA" id="ARBA00022676"/>
    </source>
</evidence>
<evidence type="ECO:0000256" key="1">
    <source>
        <dbReference type="ARBA" id="ARBA00004651"/>
    </source>
</evidence>
<dbReference type="GO" id="GO:0016763">
    <property type="term" value="F:pentosyltransferase activity"/>
    <property type="evidence" value="ECO:0007669"/>
    <property type="project" value="TreeGrafter"/>
</dbReference>
<keyword evidence="3" id="KW-0328">Glycosyltransferase</keyword>
<dbReference type="PANTHER" id="PTHR33908">
    <property type="entry name" value="MANNOSYLTRANSFERASE YKCB-RELATED"/>
    <property type="match status" value="1"/>
</dbReference>
<dbReference type="InterPro" id="IPR003342">
    <property type="entry name" value="ArnT-like_N"/>
</dbReference>
<dbReference type="Proteomes" id="UP000034794">
    <property type="component" value="Unassembled WGS sequence"/>
</dbReference>
<feature type="transmembrane region" description="Helical" evidence="8">
    <location>
        <begin position="64"/>
        <end position="83"/>
    </location>
</feature>
<comment type="subcellular location">
    <subcellularLocation>
        <location evidence="1">Cell membrane</location>
        <topology evidence="1">Multi-pass membrane protein</topology>
    </subcellularLocation>
</comment>
<keyword evidence="2" id="KW-1003">Cell membrane</keyword>
<dbReference type="EMBL" id="LCMI01000001">
    <property type="protein sequence ID" value="KKU33832.1"/>
    <property type="molecule type" value="Genomic_DNA"/>
</dbReference>
<dbReference type="GO" id="GO:0000030">
    <property type="term" value="F:mannosyltransferase activity"/>
    <property type="evidence" value="ECO:0007669"/>
    <property type="project" value="InterPro"/>
</dbReference>
<comment type="caution">
    <text evidence="10">The sequence shown here is derived from an EMBL/GenBank/DDBJ whole genome shotgun (WGS) entry which is preliminary data.</text>
</comment>
<keyword evidence="7 8" id="KW-0472">Membrane</keyword>
<dbReference type="AlphaFoldDB" id="A0A0G1PMC6"/>
<organism evidence="10 11">
    <name type="scientific">Candidatus Collierbacteria bacterium GW2011_GWA2_46_26</name>
    <dbReference type="NCBI Taxonomy" id="1618381"/>
    <lineage>
        <taxon>Bacteria</taxon>
        <taxon>Candidatus Collieribacteriota</taxon>
    </lineage>
</organism>
<dbReference type="PANTHER" id="PTHR33908:SF11">
    <property type="entry name" value="MEMBRANE PROTEIN"/>
    <property type="match status" value="1"/>
</dbReference>
<feature type="domain" description="ArnT-like N-terminal" evidence="9">
    <location>
        <begin position="69"/>
        <end position="247"/>
    </location>
</feature>
<dbReference type="Pfam" id="PF02366">
    <property type="entry name" value="PMT"/>
    <property type="match status" value="1"/>
</dbReference>
<evidence type="ECO:0000256" key="7">
    <source>
        <dbReference type="ARBA" id="ARBA00023136"/>
    </source>
</evidence>
<keyword evidence="5 8" id="KW-0812">Transmembrane</keyword>
<evidence type="ECO:0000313" key="10">
    <source>
        <dbReference type="EMBL" id="KKU33832.1"/>
    </source>
</evidence>
<evidence type="ECO:0000259" key="9">
    <source>
        <dbReference type="Pfam" id="PF02366"/>
    </source>
</evidence>
<name>A0A0G1PMC6_9BACT</name>
<feature type="transmembrane region" description="Helical" evidence="8">
    <location>
        <begin position="224"/>
        <end position="248"/>
    </location>
</feature>
<evidence type="ECO:0000256" key="6">
    <source>
        <dbReference type="ARBA" id="ARBA00022989"/>
    </source>
</evidence>
<protein>
    <recommendedName>
        <fullName evidence="9">ArnT-like N-terminal domain-containing protein</fullName>
    </recommendedName>
</protein>
<feature type="transmembrane region" description="Helical" evidence="8">
    <location>
        <begin position="294"/>
        <end position="309"/>
    </location>
</feature>
<evidence type="ECO:0000256" key="2">
    <source>
        <dbReference type="ARBA" id="ARBA00022475"/>
    </source>
</evidence>
<dbReference type="GO" id="GO:0009103">
    <property type="term" value="P:lipopolysaccharide biosynthetic process"/>
    <property type="evidence" value="ECO:0007669"/>
    <property type="project" value="UniProtKB-ARBA"/>
</dbReference>
<feature type="transmembrane region" description="Helical" evidence="8">
    <location>
        <begin position="184"/>
        <end position="212"/>
    </location>
</feature>
<evidence type="ECO:0000256" key="4">
    <source>
        <dbReference type="ARBA" id="ARBA00022679"/>
    </source>
</evidence>
<proteinExistence type="predicted"/>
<evidence type="ECO:0000313" key="11">
    <source>
        <dbReference type="Proteomes" id="UP000034794"/>
    </source>
</evidence>
<accession>A0A0G1PMC6</accession>
<keyword evidence="4" id="KW-0808">Transferase</keyword>
<feature type="transmembrane region" description="Helical" evidence="8">
    <location>
        <begin position="103"/>
        <end position="123"/>
    </location>
</feature>
<dbReference type="InterPro" id="IPR050297">
    <property type="entry name" value="LipidA_mod_glycosyltrf_83"/>
</dbReference>
<keyword evidence="6 8" id="KW-1133">Transmembrane helix</keyword>
<feature type="transmembrane region" description="Helical" evidence="8">
    <location>
        <begin position="366"/>
        <end position="385"/>
    </location>
</feature>
<feature type="transmembrane region" description="Helical" evidence="8">
    <location>
        <begin position="160"/>
        <end position="178"/>
    </location>
</feature>
<dbReference type="GO" id="GO:0006493">
    <property type="term" value="P:protein O-linked glycosylation"/>
    <property type="evidence" value="ECO:0007669"/>
    <property type="project" value="InterPro"/>
</dbReference>
<dbReference type="GO" id="GO:0005886">
    <property type="term" value="C:plasma membrane"/>
    <property type="evidence" value="ECO:0007669"/>
    <property type="project" value="UniProtKB-SubCell"/>
</dbReference>
<reference evidence="10 11" key="1">
    <citation type="journal article" date="2015" name="Nature">
        <title>rRNA introns, odd ribosomes, and small enigmatic genomes across a large radiation of phyla.</title>
        <authorList>
            <person name="Brown C.T."/>
            <person name="Hug L.A."/>
            <person name="Thomas B.C."/>
            <person name="Sharon I."/>
            <person name="Castelle C.J."/>
            <person name="Singh A."/>
            <person name="Wilkins M.J."/>
            <person name="Williams K.H."/>
            <person name="Banfield J.F."/>
        </authorList>
    </citation>
    <scope>NUCLEOTIDE SEQUENCE [LARGE SCALE GENOMIC DNA]</scope>
</reference>
<feature type="transmembrane region" description="Helical" evidence="8">
    <location>
        <begin position="316"/>
        <end position="333"/>
    </location>
</feature>
<evidence type="ECO:0000256" key="8">
    <source>
        <dbReference type="SAM" id="Phobius"/>
    </source>
</evidence>
<feature type="transmembrane region" description="Helical" evidence="8">
    <location>
        <begin position="339"/>
        <end position="359"/>
    </location>
</feature>
<gene>
    <name evidence="10" type="ORF">UX47_C0001G0115</name>
</gene>
<sequence>MNRLKVLLILIFLFGFFFRISGIGFGLPDLFHPDEARIILDSMSMGQRMSPIPVDINYPLFHKYFLLIAFGVYFIFGTFAGYFRDTTDFAVKFFQDPSTVVFISRIVTTILGSLTILIGYLWGNSIAKSKITGLIAALFVALEWQLVFESQYAVHQTLSALSSLIAFLGISLICVNPNRKTYAIGGIAMGFAVASHQTTVLLFPAVFLLFLMDFVSRQKSKKNVLLNWITYSVFAFGIGVLGNLNWFFRFDESLHFFLQGSGAGKVAFSSTQFFHYNIPSIIYWFYYELVRRDYIIGLLVVYATIMAVFRRSKLDILYLVISLTYFIFFYQWAYRWMHLFVGLIPISLMFAAKELSNLFKNINLKFISVIVLASAVILPNASAILNGNKKKQLPETRQEARAWILENIPSDTKIAVDYPAYSVSLPSTYPIMLRNRVAREYYDYQLPSAIKQELSGQESGAANYEIVEMIDSKSEPVWPSDMPNKAVERAKKDATMRDVYAYFNFKPIDHLKEEGVKYIVINSYTYGMALTNDDPRKVFLMDYYLIDNVIPFASNLKDVQKGTQHELLYYMVKREREYFLQLLDDMVEGVSLIKEFVPRNNLGPIVKIYKIE</sequence>
<evidence type="ECO:0000256" key="5">
    <source>
        <dbReference type="ARBA" id="ARBA00022692"/>
    </source>
</evidence>